<proteinExistence type="predicted"/>
<sequence length="206" mass="22980">MLLEQKKKNRFLFLNCLYESSNGDTGAMFDMWEVGKELKLNSDETSQIVDYLIGEHLIESRALGGIIGLTHWGIKEVEQAIENPSKPTEHFLPLNIINIGTMTNSTLQQGTTNSTINFNYNTQTAVDIEKIVSQLNDIKDSLNLSNELQSELLSEIQTIEIQKKSSKPKSIIITESLKSIRTILESVAGNAMTPVIIDQISKLIGQ</sequence>
<dbReference type="EMBL" id="QKZV01000004">
    <property type="protein sequence ID" value="PZX62973.1"/>
    <property type="molecule type" value="Genomic_DNA"/>
</dbReference>
<evidence type="ECO:0000313" key="1">
    <source>
        <dbReference type="EMBL" id="PZX62973.1"/>
    </source>
</evidence>
<dbReference type="AlphaFoldDB" id="A0A2W7RQ67"/>
<name>A0A2W7RQ67_9BACT</name>
<comment type="caution">
    <text evidence="1">The sequence shown here is derived from an EMBL/GenBank/DDBJ whole genome shotgun (WGS) entry which is preliminary data.</text>
</comment>
<evidence type="ECO:0000313" key="2">
    <source>
        <dbReference type="Proteomes" id="UP000249720"/>
    </source>
</evidence>
<gene>
    <name evidence="1" type="ORF">LX80_01668</name>
</gene>
<dbReference type="RefSeq" id="WP_111295142.1">
    <property type="nucleotide sequence ID" value="NZ_QKZV01000004.1"/>
</dbReference>
<reference evidence="1 2" key="1">
    <citation type="submission" date="2018-06" db="EMBL/GenBank/DDBJ databases">
        <title>Genomic Encyclopedia of Archaeal and Bacterial Type Strains, Phase II (KMG-II): from individual species to whole genera.</title>
        <authorList>
            <person name="Goeker M."/>
        </authorList>
    </citation>
    <scope>NUCLEOTIDE SEQUENCE [LARGE SCALE GENOMIC DNA]</scope>
    <source>
        <strain evidence="1 2">DSM 23241</strain>
    </source>
</reference>
<organism evidence="1 2">
    <name type="scientific">Hydrotalea sandarakina</name>
    <dbReference type="NCBI Taxonomy" id="1004304"/>
    <lineage>
        <taxon>Bacteria</taxon>
        <taxon>Pseudomonadati</taxon>
        <taxon>Bacteroidota</taxon>
        <taxon>Chitinophagia</taxon>
        <taxon>Chitinophagales</taxon>
        <taxon>Chitinophagaceae</taxon>
        <taxon>Hydrotalea</taxon>
    </lineage>
</organism>
<accession>A0A2W7RQ67</accession>
<dbReference type="OrthoDB" id="6360084at2"/>
<keyword evidence="2" id="KW-1185">Reference proteome</keyword>
<dbReference type="Proteomes" id="UP000249720">
    <property type="component" value="Unassembled WGS sequence"/>
</dbReference>
<protein>
    <submittedName>
        <fullName evidence="1">Uncharacterized protein</fullName>
    </submittedName>
</protein>